<evidence type="ECO:0000256" key="1">
    <source>
        <dbReference type="ARBA" id="ARBA00004430"/>
    </source>
</evidence>
<dbReference type="InterPro" id="IPR032675">
    <property type="entry name" value="LRR_dom_sf"/>
</dbReference>
<keyword evidence="7" id="KW-1185">Reference proteome</keyword>
<dbReference type="InterPro" id="IPR050216">
    <property type="entry name" value="LRR_domain-containing"/>
</dbReference>
<protein>
    <submittedName>
        <fullName evidence="6">Uncharacterized protein</fullName>
    </submittedName>
</protein>
<dbReference type="SMART" id="SM00369">
    <property type="entry name" value="LRR_TYP"/>
    <property type="match status" value="4"/>
</dbReference>
<dbReference type="PANTHER" id="PTHR48051:SF54">
    <property type="entry name" value="LEUCINE-RICH REPEAT-CONTAINING PROTEIN"/>
    <property type="match status" value="1"/>
</dbReference>
<dbReference type="GO" id="GO:0005930">
    <property type="term" value="C:axoneme"/>
    <property type="evidence" value="ECO:0007669"/>
    <property type="project" value="UniProtKB-SubCell"/>
</dbReference>
<reference evidence="6 7" key="1">
    <citation type="journal article" date="2024" name="Nat. Commun.">
        <title>Phylogenomics reveals the evolutionary origins of lichenization in chlorophyte algae.</title>
        <authorList>
            <person name="Puginier C."/>
            <person name="Libourel C."/>
            <person name="Otte J."/>
            <person name="Skaloud P."/>
            <person name="Haon M."/>
            <person name="Grisel S."/>
            <person name="Petersen M."/>
            <person name="Berrin J.G."/>
            <person name="Delaux P.M."/>
            <person name="Dal Grande F."/>
            <person name="Keller J."/>
        </authorList>
    </citation>
    <scope>NUCLEOTIDE SEQUENCE [LARGE SCALE GENOMIC DNA]</scope>
    <source>
        <strain evidence="6 7">SAG 2145</strain>
    </source>
</reference>
<organism evidence="6 7">
    <name type="scientific">Apatococcus lobatus</name>
    <dbReference type="NCBI Taxonomy" id="904363"/>
    <lineage>
        <taxon>Eukaryota</taxon>
        <taxon>Viridiplantae</taxon>
        <taxon>Chlorophyta</taxon>
        <taxon>core chlorophytes</taxon>
        <taxon>Trebouxiophyceae</taxon>
        <taxon>Chlorellales</taxon>
        <taxon>Chlorellaceae</taxon>
        <taxon>Apatococcus</taxon>
    </lineage>
</organism>
<name>A0AAW1Q9G9_9CHLO</name>
<dbReference type="Pfam" id="PF00560">
    <property type="entry name" value="LRR_1"/>
    <property type="match status" value="1"/>
</dbReference>
<evidence type="ECO:0000313" key="7">
    <source>
        <dbReference type="Proteomes" id="UP001438707"/>
    </source>
</evidence>
<feature type="region of interest" description="Disordered" evidence="5">
    <location>
        <begin position="198"/>
        <end position="223"/>
    </location>
</feature>
<proteinExistence type="inferred from homology"/>
<dbReference type="PANTHER" id="PTHR48051">
    <property type="match status" value="1"/>
</dbReference>
<evidence type="ECO:0000313" key="6">
    <source>
        <dbReference type="EMBL" id="KAK9818860.1"/>
    </source>
</evidence>
<evidence type="ECO:0000256" key="4">
    <source>
        <dbReference type="ARBA" id="ARBA00023786"/>
    </source>
</evidence>
<comment type="caution">
    <text evidence="6">The sequence shown here is derived from an EMBL/GenBank/DDBJ whole genome shotgun (WGS) entry which is preliminary data.</text>
</comment>
<dbReference type="InterPro" id="IPR001611">
    <property type="entry name" value="Leu-rich_rpt"/>
</dbReference>
<comment type="subcellular location">
    <subcellularLocation>
        <location evidence="1">Cytoplasm</location>
        <location evidence="1">Cytoskeleton</location>
        <location evidence="1">Cilium axoneme</location>
    </subcellularLocation>
</comment>
<comment type="similarity">
    <text evidence="4">Belongs to the SHOC2 family.</text>
</comment>
<gene>
    <name evidence="6" type="ORF">WJX74_002606</name>
</gene>
<evidence type="ECO:0000256" key="5">
    <source>
        <dbReference type="SAM" id="MobiDB-lite"/>
    </source>
</evidence>
<evidence type="ECO:0000256" key="3">
    <source>
        <dbReference type="ARBA" id="ARBA00022737"/>
    </source>
</evidence>
<dbReference type="SUPFAM" id="SSF52047">
    <property type="entry name" value="RNI-like"/>
    <property type="match status" value="1"/>
</dbReference>
<dbReference type="SMART" id="SM00364">
    <property type="entry name" value="LRR_BAC"/>
    <property type="match status" value="5"/>
</dbReference>
<keyword evidence="3" id="KW-0677">Repeat</keyword>
<feature type="compositionally biased region" description="Polar residues" evidence="5">
    <location>
        <begin position="208"/>
        <end position="218"/>
    </location>
</feature>
<keyword evidence="2" id="KW-0433">Leucine-rich repeat</keyword>
<dbReference type="Pfam" id="PF13855">
    <property type="entry name" value="LRR_8"/>
    <property type="match status" value="1"/>
</dbReference>
<accession>A0AAW1Q9G9</accession>
<dbReference type="EMBL" id="JALJOS010000053">
    <property type="protein sequence ID" value="KAK9818860.1"/>
    <property type="molecule type" value="Genomic_DNA"/>
</dbReference>
<dbReference type="Gene3D" id="3.80.10.10">
    <property type="entry name" value="Ribonuclease Inhibitor"/>
    <property type="match status" value="2"/>
</dbReference>
<dbReference type="Proteomes" id="UP001438707">
    <property type="component" value="Unassembled WGS sequence"/>
</dbReference>
<dbReference type="AlphaFoldDB" id="A0AAW1Q9G9"/>
<evidence type="ECO:0000256" key="2">
    <source>
        <dbReference type="ARBA" id="ARBA00022614"/>
    </source>
</evidence>
<dbReference type="PROSITE" id="PS51450">
    <property type="entry name" value="LRR"/>
    <property type="match status" value="1"/>
</dbReference>
<dbReference type="InterPro" id="IPR003591">
    <property type="entry name" value="Leu-rich_rpt_typical-subtyp"/>
</dbReference>
<sequence length="312" mass="34089">MAARGRMAALLATPMSAAAEPATEVQLKVKISLAGTSDKLDLSECGLRRIPDSVWELTNLQELSLHGNPLEVLPEEGLWLHGNLVSELPQDIGALQNLQSLVVHNNSLTHLPDSICALHKLEILGASGCRLQQLPEGIGSLGTLQRLVVNGNALKSLPFSIGQLGHLQDLFLQANQLTEVAASSRQALKREMQLATRGVKRPRKLGTEQHSSGPSQTTKHQRGGEYEAFFDAPVDHGDPPAKTSMFAEPRYSKELFAKWPPPAGLRKSFVKEVQNSLNGARMTTGSPTMEQLRAWNYNCYEHYVIFAAYASP</sequence>